<evidence type="ECO:0000256" key="5">
    <source>
        <dbReference type="ARBA" id="ARBA00022989"/>
    </source>
</evidence>
<evidence type="ECO:0000259" key="8">
    <source>
        <dbReference type="PROSITE" id="PS50928"/>
    </source>
</evidence>
<dbReference type="GO" id="GO:0005886">
    <property type="term" value="C:plasma membrane"/>
    <property type="evidence" value="ECO:0007669"/>
    <property type="project" value="UniProtKB-SubCell"/>
</dbReference>
<dbReference type="EMBL" id="VXRG01000061">
    <property type="protein sequence ID" value="MXY93175.1"/>
    <property type="molecule type" value="Genomic_DNA"/>
</dbReference>
<dbReference type="SUPFAM" id="SSF161098">
    <property type="entry name" value="MetI-like"/>
    <property type="match status" value="1"/>
</dbReference>
<reference evidence="9" key="1">
    <citation type="submission" date="2019-09" db="EMBL/GenBank/DDBJ databases">
        <title>Characterisation of the sponge microbiome using genome-centric metagenomics.</title>
        <authorList>
            <person name="Engelberts J.P."/>
            <person name="Robbins S.J."/>
            <person name="De Goeij J.M."/>
            <person name="Aranda M."/>
            <person name="Bell S.C."/>
            <person name="Webster N.S."/>
        </authorList>
    </citation>
    <scope>NUCLEOTIDE SEQUENCE</scope>
    <source>
        <strain evidence="9">SB0664_bin_27</strain>
    </source>
</reference>
<evidence type="ECO:0000256" key="1">
    <source>
        <dbReference type="ARBA" id="ARBA00004651"/>
    </source>
</evidence>
<organism evidence="9">
    <name type="scientific">Caldilineaceae bacterium SB0664_bin_27</name>
    <dbReference type="NCBI Taxonomy" id="2605260"/>
    <lineage>
        <taxon>Bacteria</taxon>
        <taxon>Bacillati</taxon>
        <taxon>Chloroflexota</taxon>
        <taxon>Caldilineae</taxon>
        <taxon>Caldilineales</taxon>
        <taxon>Caldilineaceae</taxon>
    </lineage>
</organism>
<keyword evidence="3" id="KW-1003">Cell membrane</keyword>
<comment type="subcellular location">
    <subcellularLocation>
        <location evidence="1 7">Cell membrane</location>
        <topology evidence="1 7">Multi-pass membrane protein</topology>
    </subcellularLocation>
</comment>
<feature type="domain" description="ABC transmembrane type-1" evidence="8">
    <location>
        <begin position="87"/>
        <end position="285"/>
    </location>
</feature>
<comment type="similarity">
    <text evidence="7">Belongs to the binding-protein-dependent transport system permease family.</text>
</comment>
<comment type="caution">
    <text evidence="9">The sequence shown here is derived from an EMBL/GenBank/DDBJ whole genome shotgun (WGS) entry which is preliminary data.</text>
</comment>
<evidence type="ECO:0000256" key="6">
    <source>
        <dbReference type="ARBA" id="ARBA00023136"/>
    </source>
</evidence>
<gene>
    <name evidence="9" type="ORF">F4Y42_06950</name>
</gene>
<feature type="transmembrane region" description="Helical" evidence="7">
    <location>
        <begin position="264"/>
        <end position="285"/>
    </location>
</feature>
<feature type="transmembrane region" description="Helical" evidence="7">
    <location>
        <begin position="86"/>
        <end position="110"/>
    </location>
</feature>
<accession>A0A6B0YSS5</accession>
<evidence type="ECO:0000256" key="4">
    <source>
        <dbReference type="ARBA" id="ARBA00022692"/>
    </source>
</evidence>
<protein>
    <submittedName>
        <fullName evidence="9">Carbohydrate ABC transporter permease</fullName>
    </submittedName>
</protein>
<keyword evidence="5 7" id="KW-1133">Transmembrane helix</keyword>
<keyword evidence="2 7" id="KW-0813">Transport</keyword>
<feature type="transmembrane region" description="Helical" evidence="7">
    <location>
        <begin position="30"/>
        <end position="51"/>
    </location>
</feature>
<keyword evidence="6 7" id="KW-0472">Membrane</keyword>
<keyword evidence="4 7" id="KW-0812">Transmembrane</keyword>
<feature type="transmembrane region" description="Helical" evidence="7">
    <location>
        <begin position="156"/>
        <end position="178"/>
    </location>
</feature>
<evidence type="ECO:0000256" key="3">
    <source>
        <dbReference type="ARBA" id="ARBA00022475"/>
    </source>
</evidence>
<dbReference type="PROSITE" id="PS50928">
    <property type="entry name" value="ABC_TM1"/>
    <property type="match status" value="1"/>
</dbReference>
<dbReference type="Pfam" id="PF00528">
    <property type="entry name" value="BPD_transp_1"/>
    <property type="match status" value="1"/>
</dbReference>
<dbReference type="PANTHER" id="PTHR43744">
    <property type="entry name" value="ABC TRANSPORTER PERMEASE PROTEIN MG189-RELATED-RELATED"/>
    <property type="match status" value="1"/>
</dbReference>
<sequence>MLFNVTTGVSRTGPSQQEAIRAGLQRLQGLLHLVLVPMLLLSIGPLVLLLIGAGKTAHQFEAHPWTLTLPYHFKNYWVMAGGMGRYILNSSIISAIAIPLALALASYTSYVFARFSFPGKEMFFYAIIMLMMIPFVLYLVPQYLLVLSLGLMNTRWALIFPYAAGGAVFGVFLIRPFMAGLPEELFEAARIDGAGDWQVFYKIALPLCRPIMATLMIILLLGQWNDIIWPSVTLTSDKVYTVTLGIFSLAKSVFHGSSLGQTQWGFMFAAFVISSLPLVFVFILARKAFIQGLSSGALKF</sequence>
<feature type="transmembrane region" description="Helical" evidence="7">
    <location>
        <begin position="122"/>
        <end position="144"/>
    </location>
</feature>
<dbReference type="InterPro" id="IPR000515">
    <property type="entry name" value="MetI-like"/>
</dbReference>
<feature type="transmembrane region" description="Helical" evidence="7">
    <location>
        <begin position="199"/>
        <end position="221"/>
    </location>
</feature>
<evidence type="ECO:0000256" key="2">
    <source>
        <dbReference type="ARBA" id="ARBA00022448"/>
    </source>
</evidence>
<proteinExistence type="inferred from homology"/>
<dbReference type="AlphaFoldDB" id="A0A6B0YSS5"/>
<dbReference type="Gene3D" id="1.10.3720.10">
    <property type="entry name" value="MetI-like"/>
    <property type="match status" value="1"/>
</dbReference>
<evidence type="ECO:0000313" key="9">
    <source>
        <dbReference type="EMBL" id="MXY93175.1"/>
    </source>
</evidence>
<dbReference type="GO" id="GO:0055085">
    <property type="term" value="P:transmembrane transport"/>
    <property type="evidence" value="ECO:0007669"/>
    <property type="project" value="InterPro"/>
</dbReference>
<name>A0A6B0YSS5_9CHLR</name>
<dbReference type="InterPro" id="IPR035906">
    <property type="entry name" value="MetI-like_sf"/>
</dbReference>
<dbReference type="CDD" id="cd06261">
    <property type="entry name" value="TM_PBP2"/>
    <property type="match status" value="1"/>
</dbReference>
<evidence type="ECO:0000256" key="7">
    <source>
        <dbReference type="RuleBase" id="RU363032"/>
    </source>
</evidence>
<dbReference type="PANTHER" id="PTHR43744:SF8">
    <property type="entry name" value="SN-GLYCEROL-3-PHOSPHATE TRANSPORT SYSTEM PERMEASE PROTEIN UGPE"/>
    <property type="match status" value="1"/>
</dbReference>